<keyword evidence="2" id="KW-0460">Magnesium</keyword>
<gene>
    <name evidence="3" type="ORF">B4U80_14200</name>
</gene>
<evidence type="ECO:0000313" key="4">
    <source>
        <dbReference type="Proteomes" id="UP000288716"/>
    </source>
</evidence>
<accession>A0A443S0F6</accession>
<dbReference type="GO" id="GO:0046872">
    <property type="term" value="F:metal ion binding"/>
    <property type="evidence" value="ECO:0007669"/>
    <property type="project" value="UniProtKB-KW"/>
</dbReference>
<organism evidence="3 4">
    <name type="scientific">Leptotrombidium deliense</name>
    <dbReference type="NCBI Taxonomy" id="299467"/>
    <lineage>
        <taxon>Eukaryota</taxon>
        <taxon>Metazoa</taxon>
        <taxon>Ecdysozoa</taxon>
        <taxon>Arthropoda</taxon>
        <taxon>Chelicerata</taxon>
        <taxon>Arachnida</taxon>
        <taxon>Acari</taxon>
        <taxon>Acariformes</taxon>
        <taxon>Trombidiformes</taxon>
        <taxon>Prostigmata</taxon>
        <taxon>Anystina</taxon>
        <taxon>Parasitengona</taxon>
        <taxon>Trombiculoidea</taxon>
        <taxon>Trombiculidae</taxon>
        <taxon>Leptotrombidium</taxon>
    </lineage>
</organism>
<dbReference type="InterPro" id="IPR034686">
    <property type="entry name" value="Terpene_cyclase-like_2"/>
</dbReference>
<dbReference type="VEuPathDB" id="VectorBase:LDEU011067"/>
<dbReference type="EMBL" id="NCKV01014348">
    <property type="protein sequence ID" value="RWS20973.1"/>
    <property type="molecule type" value="Genomic_DNA"/>
</dbReference>
<dbReference type="GO" id="GO:0008299">
    <property type="term" value="P:isoprenoid biosynthetic process"/>
    <property type="evidence" value="ECO:0007669"/>
    <property type="project" value="UniProtKB-ARBA"/>
</dbReference>
<feature type="non-terminal residue" evidence="3">
    <location>
        <position position="235"/>
    </location>
</feature>
<dbReference type="AlphaFoldDB" id="A0A443S0F6"/>
<name>A0A443S0F6_9ACAR</name>
<dbReference type="EC" id="4.2.3.-" evidence="2"/>
<proteinExistence type="inferred from homology"/>
<dbReference type="PANTHER" id="PTHR35201">
    <property type="entry name" value="TERPENE SYNTHASE"/>
    <property type="match status" value="1"/>
</dbReference>
<keyword evidence="2" id="KW-0479">Metal-binding</keyword>
<comment type="cofactor">
    <cofactor evidence="2">
        <name>Mg(2+)</name>
        <dbReference type="ChEBI" id="CHEBI:18420"/>
    </cofactor>
</comment>
<dbReference type="OrthoDB" id="2861623at2759"/>
<dbReference type="InterPro" id="IPR008949">
    <property type="entry name" value="Isoprenoid_synthase_dom_sf"/>
</dbReference>
<keyword evidence="4" id="KW-1185">Reference proteome</keyword>
<reference evidence="3 4" key="1">
    <citation type="journal article" date="2018" name="Gigascience">
        <title>Genomes of trombidid mites reveal novel predicted allergens and laterally-transferred genes associated with secondary metabolism.</title>
        <authorList>
            <person name="Dong X."/>
            <person name="Chaisiri K."/>
            <person name="Xia D."/>
            <person name="Armstrong S.D."/>
            <person name="Fang Y."/>
            <person name="Donnelly M.J."/>
            <person name="Kadowaki T."/>
            <person name="McGarry J.W."/>
            <person name="Darby A.C."/>
            <person name="Makepeace B.L."/>
        </authorList>
    </citation>
    <scope>NUCLEOTIDE SEQUENCE [LARGE SCALE GENOMIC DNA]</scope>
    <source>
        <strain evidence="3">UoL-UT</strain>
    </source>
</reference>
<dbReference type="PANTHER" id="PTHR35201:SF4">
    <property type="entry name" value="BETA-PINACENE SYNTHASE-RELATED"/>
    <property type="match status" value="1"/>
</dbReference>
<dbReference type="Gene3D" id="1.10.600.10">
    <property type="entry name" value="Farnesyl Diphosphate Synthase"/>
    <property type="match status" value="1"/>
</dbReference>
<dbReference type="Pfam" id="PF19086">
    <property type="entry name" value="Terpene_syn_C_2"/>
    <property type="match status" value="1"/>
</dbReference>
<comment type="similarity">
    <text evidence="1 2">Belongs to the terpene synthase family.</text>
</comment>
<protein>
    <recommendedName>
        <fullName evidence="2">Terpene synthase</fullName>
        <ecNumber evidence="2">4.2.3.-</ecNumber>
    </recommendedName>
</protein>
<dbReference type="STRING" id="299467.A0A443S0F6"/>
<evidence type="ECO:0000313" key="3">
    <source>
        <dbReference type="EMBL" id="RWS20973.1"/>
    </source>
</evidence>
<sequence>MEFNKYNYPKINMFSMSKIHVDYEKIKKEISQWTVSLKLQSSDKKNFQRDKLVKLPCMCYPDGDYNRVILISKWAIFVFEMDDVVESNVKCAFFDSLINHNNENKDVILLLDKCFEYEQTPLVSIFADLWEQLKFISNKTWQQRFAENFIWFLKSVKWERSINETKQIPSVAEYLQYRHYTVGMDCSLNLIEIARSFFIPDSVLANVTLQRLCYLTCNICAFINDICSYEKEKSS</sequence>
<comment type="caution">
    <text evidence="3">The sequence shown here is derived from an EMBL/GenBank/DDBJ whole genome shotgun (WGS) entry which is preliminary data.</text>
</comment>
<evidence type="ECO:0000256" key="2">
    <source>
        <dbReference type="RuleBase" id="RU366034"/>
    </source>
</evidence>
<dbReference type="Proteomes" id="UP000288716">
    <property type="component" value="Unassembled WGS sequence"/>
</dbReference>
<dbReference type="GO" id="GO:0010333">
    <property type="term" value="F:terpene synthase activity"/>
    <property type="evidence" value="ECO:0007669"/>
    <property type="project" value="InterPro"/>
</dbReference>
<dbReference type="SUPFAM" id="SSF48576">
    <property type="entry name" value="Terpenoid synthases"/>
    <property type="match status" value="1"/>
</dbReference>
<evidence type="ECO:0000256" key="1">
    <source>
        <dbReference type="ARBA" id="ARBA00006333"/>
    </source>
</evidence>
<keyword evidence="2" id="KW-0456">Lyase</keyword>